<evidence type="ECO:0000256" key="1">
    <source>
        <dbReference type="SAM" id="Phobius"/>
    </source>
</evidence>
<gene>
    <name evidence="2" type="ORF">C1I98_09925</name>
</gene>
<dbReference type="AlphaFoldDB" id="A0A2W2GSM0"/>
<evidence type="ECO:0000313" key="2">
    <source>
        <dbReference type="EMBL" id="PZG50713.1"/>
    </source>
</evidence>
<organism evidence="2 3">
    <name type="scientific">Spongiactinospora gelatinilytica</name>
    <dbReference type="NCBI Taxonomy" id="2666298"/>
    <lineage>
        <taxon>Bacteria</taxon>
        <taxon>Bacillati</taxon>
        <taxon>Actinomycetota</taxon>
        <taxon>Actinomycetes</taxon>
        <taxon>Streptosporangiales</taxon>
        <taxon>Streptosporangiaceae</taxon>
        <taxon>Spongiactinospora</taxon>
    </lineage>
</organism>
<keyword evidence="1" id="KW-0812">Transmembrane</keyword>
<protein>
    <submittedName>
        <fullName evidence="2">Uncharacterized protein</fullName>
    </submittedName>
</protein>
<dbReference type="Proteomes" id="UP000248544">
    <property type="component" value="Unassembled WGS sequence"/>
</dbReference>
<evidence type="ECO:0000313" key="3">
    <source>
        <dbReference type="Proteomes" id="UP000248544"/>
    </source>
</evidence>
<dbReference type="EMBL" id="POUA01000055">
    <property type="protein sequence ID" value="PZG50713.1"/>
    <property type="molecule type" value="Genomic_DNA"/>
</dbReference>
<keyword evidence="3" id="KW-1185">Reference proteome</keyword>
<feature type="transmembrane region" description="Helical" evidence="1">
    <location>
        <begin position="89"/>
        <end position="107"/>
    </location>
</feature>
<keyword evidence="1" id="KW-0472">Membrane</keyword>
<keyword evidence="1" id="KW-1133">Transmembrane helix</keyword>
<sequence>MRRTLPQSGGAALPPGQDGLPVEPSQFVQLLAVDFAGIYSVYLAAKDERLKMTRLAMALLSAPFAATIALASAKVIQPGALTAWSGVPWYVFALAMAFGLLSVVPFLRMRSARSG</sequence>
<reference evidence="2 3" key="1">
    <citation type="submission" date="2018-01" db="EMBL/GenBank/DDBJ databases">
        <title>Draft genome sequence of Sphaerisporangium sp. 7K107.</title>
        <authorList>
            <person name="Sahin N."/>
            <person name="Saygin H."/>
            <person name="Ay H."/>
        </authorList>
    </citation>
    <scope>NUCLEOTIDE SEQUENCE [LARGE SCALE GENOMIC DNA]</scope>
    <source>
        <strain evidence="2 3">7K107</strain>
    </source>
</reference>
<feature type="transmembrane region" description="Helical" evidence="1">
    <location>
        <begin position="57"/>
        <end position="77"/>
    </location>
</feature>
<proteinExistence type="predicted"/>
<accession>A0A2W2GSM0</accession>
<name>A0A2W2GSM0_9ACTN</name>
<comment type="caution">
    <text evidence="2">The sequence shown here is derived from an EMBL/GenBank/DDBJ whole genome shotgun (WGS) entry which is preliminary data.</text>
</comment>